<sequence>MDNRIDKSGIKVILGVFVAPVLQGVILFGAAGHTMLPRFWMFLMLFFALNTTGIFNLYRQDPVLLNHRGRWRQKTDTKAWDKILLPLWAIIALYLLPAAAGLDAGRYHWGDIGILYFFPGVVLYSTGTVLIFWAMLTNTYFEMAMRIQTDRNHKVITHGPYKFIRHPGYLGMMLWGISTPLILGSQVALAVGLVAGMLLGLRTYWEDQTLMAELEGYTEYAKRTRYRLIPRVW</sequence>
<feature type="transmembrane region" description="Helical" evidence="5">
    <location>
        <begin position="114"/>
        <end position="136"/>
    </location>
</feature>
<proteinExistence type="predicted"/>
<dbReference type="Pfam" id="PF04140">
    <property type="entry name" value="ICMT"/>
    <property type="match status" value="1"/>
</dbReference>
<evidence type="ECO:0000256" key="4">
    <source>
        <dbReference type="ARBA" id="ARBA00023136"/>
    </source>
</evidence>
<organism evidence="6">
    <name type="scientific">hydrothermal vent metagenome</name>
    <dbReference type="NCBI Taxonomy" id="652676"/>
    <lineage>
        <taxon>unclassified sequences</taxon>
        <taxon>metagenomes</taxon>
        <taxon>ecological metagenomes</taxon>
    </lineage>
</organism>
<evidence type="ECO:0000256" key="3">
    <source>
        <dbReference type="ARBA" id="ARBA00022989"/>
    </source>
</evidence>
<dbReference type="PANTHER" id="PTHR43847">
    <property type="entry name" value="BLL3993 PROTEIN"/>
    <property type="match status" value="1"/>
</dbReference>
<dbReference type="GO" id="GO:0016020">
    <property type="term" value="C:membrane"/>
    <property type="evidence" value="ECO:0007669"/>
    <property type="project" value="UniProtKB-SubCell"/>
</dbReference>
<feature type="transmembrane region" description="Helical" evidence="5">
    <location>
        <begin position="12"/>
        <end position="33"/>
    </location>
</feature>
<protein>
    <submittedName>
        <fullName evidence="6">Uncharacterized protein</fullName>
    </submittedName>
</protein>
<gene>
    <name evidence="6" type="ORF">MNBD_NITROSPINAE02-269</name>
</gene>
<dbReference type="InterPro" id="IPR052527">
    <property type="entry name" value="Metal_cation-efflux_comp"/>
</dbReference>
<feature type="transmembrane region" description="Helical" evidence="5">
    <location>
        <begin position="79"/>
        <end position="102"/>
    </location>
</feature>
<comment type="subcellular location">
    <subcellularLocation>
        <location evidence="1">Membrane</location>
        <topology evidence="1">Multi-pass membrane protein</topology>
    </subcellularLocation>
</comment>
<keyword evidence="2 5" id="KW-0812">Transmembrane</keyword>
<dbReference type="PANTHER" id="PTHR43847:SF1">
    <property type="entry name" value="BLL3993 PROTEIN"/>
    <property type="match status" value="1"/>
</dbReference>
<evidence type="ECO:0000256" key="1">
    <source>
        <dbReference type="ARBA" id="ARBA00004141"/>
    </source>
</evidence>
<dbReference type="Gene3D" id="1.20.120.1630">
    <property type="match status" value="1"/>
</dbReference>
<feature type="transmembrane region" description="Helical" evidence="5">
    <location>
        <begin position="172"/>
        <end position="201"/>
    </location>
</feature>
<accession>A0A3B1BY86</accession>
<dbReference type="EMBL" id="UOGE01000061">
    <property type="protein sequence ID" value="VAX20752.1"/>
    <property type="molecule type" value="Genomic_DNA"/>
</dbReference>
<keyword evidence="4 5" id="KW-0472">Membrane</keyword>
<dbReference type="AlphaFoldDB" id="A0A3B1BY86"/>
<reference evidence="6" key="1">
    <citation type="submission" date="2018-06" db="EMBL/GenBank/DDBJ databases">
        <authorList>
            <person name="Zhirakovskaya E."/>
        </authorList>
    </citation>
    <scope>NUCLEOTIDE SEQUENCE</scope>
</reference>
<dbReference type="GO" id="GO:0004671">
    <property type="term" value="F:protein C-terminal S-isoprenylcysteine carboxyl O-methyltransferase activity"/>
    <property type="evidence" value="ECO:0007669"/>
    <property type="project" value="InterPro"/>
</dbReference>
<keyword evidence="3 5" id="KW-1133">Transmembrane helix</keyword>
<evidence type="ECO:0000256" key="5">
    <source>
        <dbReference type="SAM" id="Phobius"/>
    </source>
</evidence>
<feature type="transmembrane region" description="Helical" evidence="5">
    <location>
        <begin position="39"/>
        <end position="58"/>
    </location>
</feature>
<name>A0A3B1BY86_9ZZZZ</name>
<evidence type="ECO:0000256" key="2">
    <source>
        <dbReference type="ARBA" id="ARBA00022692"/>
    </source>
</evidence>
<dbReference type="InterPro" id="IPR007269">
    <property type="entry name" value="ICMT_MeTrfase"/>
</dbReference>
<evidence type="ECO:0000313" key="6">
    <source>
        <dbReference type="EMBL" id="VAX20752.1"/>
    </source>
</evidence>